<gene>
    <name evidence="2" type="ORF">Tci_030028</name>
</gene>
<evidence type="ECO:0000313" key="2">
    <source>
        <dbReference type="EMBL" id="GEU58050.1"/>
    </source>
</evidence>
<feature type="region of interest" description="Disordered" evidence="1">
    <location>
        <begin position="1"/>
        <end position="24"/>
    </location>
</feature>
<dbReference type="AlphaFoldDB" id="A0A6L2LA51"/>
<dbReference type="EMBL" id="BKCJ010003936">
    <property type="protein sequence ID" value="GEU58050.1"/>
    <property type="molecule type" value="Genomic_DNA"/>
</dbReference>
<accession>A0A6L2LA51</accession>
<evidence type="ECO:0000256" key="1">
    <source>
        <dbReference type="SAM" id="MobiDB-lite"/>
    </source>
</evidence>
<sequence length="109" mass="12458">VKDKKEKDKIGSKPDKNEKLPPPYIGNFMPPTPELSFTGLDEFVSKHVVENCKAKSSEKEPKIVRKNDDGPIIVEWVLDNEEDESQPKIEKKTVRPSISKIELEKSKQQ</sequence>
<proteinExistence type="predicted"/>
<feature type="non-terminal residue" evidence="2">
    <location>
        <position position="1"/>
    </location>
</feature>
<protein>
    <submittedName>
        <fullName evidence="2">Uncharacterized protein</fullName>
    </submittedName>
</protein>
<name>A0A6L2LA51_TANCI</name>
<organism evidence="2">
    <name type="scientific">Tanacetum cinerariifolium</name>
    <name type="common">Dalmatian daisy</name>
    <name type="synonym">Chrysanthemum cinerariifolium</name>
    <dbReference type="NCBI Taxonomy" id="118510"/>
    <lineage>
        <taxon>Eukaryota</taxon>
        <taxon>Viridiplantae</taxon>
        <taxon>Streptophyta</taxon>
        <taxon>Embryophyta</taxon>
        <taxon>Tracheophyta</taxon>
        <taxon>Spermatophyta</taxon>
        <taxon>Magnoliopsida</taxon>
        <taxon>eudicotyledons</taxon>
        <taxon>Gunneridae</taxon>
        <taxon>Pentapetalae</taxon>
        <taxon>asterids</taxon>
        <taxon>campanulids</taxon>
        <taxon>Asterales</taxon>
        <taxon>Asteraceae</taxon>
        <taxon>Asteroideae</taxon>
        <taxon>Anthemideae</taxon>
        <taxon>Anthemidinae</taxon>
        <taxon>Tanacetum</taxon>
    </lineage>
</organism>
<comment type="caution">
    <text evidence="2">The sequence shown here is derived from an EMBL/GenBank/DDBJ whole genome shotgun (WGS) entry which is preliminary data.</text>
</comment>
<reference evidence="2" key="1">
    <citation type="journal article" date="2019" name="Sci. Rep.">
        <title>Draft genome of Tanacetum cinerariifolium, the natural source of mosquito coil.</title>
        <authorList>
            <person name="Yamashiro T."/>
            <person name="Shiraishi A."/>
            <person name="Satake H."/>
            <person name="Nakayama K."/>
        </authorList>
    </citation>
    <scope>NUCLEOTIDE SEQUENCE</scope>
</reference>
<feature type="compositionally biased region" description="Basic and acidic residues" evidence="1">
    <location>
        <begin position="1"/>
        <end position="19"/>
    </location>
</feature>